<sequence length="601" mass="66340">MDEKHDSGLLMGPSHLGQAPQKRKQASLGQRLGLAFYFLCVSYILCSIFYHSLGLFGIFGRPDYAGEPAGLAVCDEAPPFVTYDGETIQWQPCGEINEHPLECGSIDVPMDQFNASNSGDKTFNIPLIRLRAFNATQGKNLLLNPGGPGGSGIGLVHRRGKQLSTIVGEGYHLVSFDPRGIAASTPTASCYPDSDVRQRLSRVRSKDLVADSPEVFSWTSNFVQACADTMGEHGWYINTPQTAADMNSILDALGQEQMAYWGFSYGTILGQTYASLFPERSERVIIDGVANNFDWFGTSIDQEMWTDTDNVFDGFFDKCIEAGDNCALAGFADTKEEIRNQVLAFGKALQEQPVNVYINASYYGLVDYEMLFNNAIFTALYKPANWNEVAKLIASLMKGNATDLFLQYGDGDGFGISGEGQQFVLLNDAQTGPEHWPQDREAIMNETVLLAKSSIFGITEAPMLYQKQKWNLPPGHHFQPGHAIETVGPLLILSTTYDPVCPLKSARVANEAFKDSRLVEVLGYGHCSISVVSGCLAQHVRSFLYEGVLPPLGAQCEVDAPYFLPPDEQILLVAEDDDSEEGRLYRAQLELAQEMEWPRRW</sequence>
<dbReference type="EMBL" id="CABFOC020000007">
    <property type="protein sequence ID" value="CAH0044677.1"/>
    <property type="molecule type" value="Genomic_DNA"/>
</dbReference>
<dbReference type="InterPro" id="IPR000073">
    <property type="entry name" value="AB_hydrolase_1"/>
</dbReference>
<dbReference type="Gene3D" id="3.40.50.1820">
    <property type="entry name" value="alpha/beta hydrolase"/>
    <property type="match status" value="1"/>
</dbReference>
<evidence type="ECO:0008006" key="8">
    <source>
        <dbReference type="Google" id="ProtNLM"/>
    </source>
</evidence>
<dbReference type="InterPro" id="IPR013595">
    <property type="entry name" value="Pept_S33_TAP-like_C"/>
</dbReference>
<dbReference type="GO" id="GO:0016787">
    <property type="term" value="F:hydrolase activity"/>
    <property type="evidence" value="ECO:0007669"/>
    <property type="project" value="UniProtKB-KW"/>
</dbReference>
<keyword evidence="3" id="KW-0472">Membrane</keyword>
<feature type="domain" description="Peptidase S33 tripeptidyl aminopeptidase-like C-terminal" evidence="5">
    <location>
        <begin position="486"/>
        <end position="556"/>
    </location>
</feature>
<evidence type="ECO:0000256" key="1">
    <source>
        <dbReference type="ARBA" id="ARBA00010088"/>
    </source>
</evidence>
<proteinExistence type="inferred from homology"/>
<dbReference type="PANTHER" id="PTHR43248">
    <property type="entry name" value="2-SUCCINYL-6-HYDROXY-2,4-CYCLOHEXADIENE-1-CARBOXYLATE SYNTHASE"/>
    <property type="match status" value="1"/>
</dbReference>
<keyword evidence="2" id="KW-0378">Hydrolase</keyword>
<organism evidence="6 7">
    <name type="scientific">Clonostachys solani</name>
    <dbReference type="NCBI Taxonomy" id="160281"/>
    <lineage>
        <taxon>Eukaryota</taxon>
        <taxon>Fungi</taxon>
        <taxon>Dikarya</taxon>
        <taxon>Ascomycota</taxon>
        <taxon>Pezizomycotina</taxon>
        <taxon>Sordariomycetes</taxon>
        <taxon>Hypocreomycetidae</taxon>
        <taxon>Hypocreales</taxon>
        <taxon>Bionectriaceae</taxon>
        <taxon>Clonostachys</taxon>
    </lineage>
</organism>
<accession>A0A9N9W741</accession>
<dbReference type="SUPFAM" id="SSF53474">
    <property type="entry name" value="alpha/beta-Hydrolases"/>
    <property type="match status" value="1"/>
</dbReference>
<evidence type="ECO:0000256" key="3">
    <source>
        <dbReference type="SAM" id="Phobius"/>
    </source>
</evidence>
<feature type="domain" description="AB hydrolase-1" evidence="4">
    <location>
        <begin position="141"/>
        <end position="319"/>
    </location>
</feature>
<evidence type="ECO:0000259" key="5">
    <source>
        <dbReference type="Pfam" id="PF08386"/>
    </source>
</evidence>
<keyword evidence="3" id="KW-1133">Transmembrane helix</keyword>
<evidence type="ECO:0000256" key="2">
    <source>
        <dbReference type="ARBA" id="ARBA00022801"/>
    </source>
</evidence>
<evidence type="ECO:0000259" key="4">
    <source>
        <dbReference type="Pfam" id="PF00561"/>
    </source>
</evidence>
<dbReference type="PANTHER" id="PTHR43248:SF25">
    <property type="entry name" value="AB HYDROLASE-1 DOMAIN-CONTAINING PROTEIN-RELATED"/>
    <property type="match status" value="1"/>
</dbReference>
<feature type="transmembrane region" description="Helical" evidence="3">
    <location>
        <begin position="32"/>
        <end position="53"/>
    </location>
</feature>
<dbReference type="OrthoDB" id="425534at2759"/>
<comment type="caution">
    <text evidence="6">The sequence shown here is derived from an EMBL/GenBank/DDBJ whole genome shotgun (WGS) entry which is preliminary data.</text>
</comment>
<protein>
    <recommendedName>
        <fullName evidence="8">AB hydrolase-1 domain-containing protein</fullName>
    </recommendedName>
</protein>
<dbReference type="AlphaFoldDB" id="A0A9N9W741"/>
<name>A0A9N9W741_9HYPO</name>
<reference evidence="6 7" key="2">
    <citation type="submission" date="2021-10" db="EMBL/GenBank/DDBJ databases">
        <authorList>
            <person name="Piombo E."/>
        </authorList>
    </citation>
    <scope>NUCLEOTIDE SEQUENCE [LARGE SCALE GENOMIC DNA]</scope>
</reference>
<gene>
    <name evidence="6" type="ORF">CSOL1703_00010414</name>
</gene>
<dbReference type="Pfam" id="PF00561">
    <property type="entry name" value="Abhydrolase_1"/>
    <property type="match status" value="1"/>
</dbReference>
<keyword evidence="3" id="KW-0812">Transmembrane</keyword>
<comment type="similarity">
    <text evidence="1">Belongs to the peptidase S33 family.</text>
</comment>
<dbReference type="InterPro" id="IPR029058">
    <property type="entry name" value="AB_hydrolase_fold"/>
</dbReference>
<dbReference type="Proteomes" id="UP000775872">
    <property type="component" value="Unassembled WGS sequence"/>
</dbReference>
<keyword evidence="7" id="KW-1185">Reference proteome</keyword>
<dbReference type="Pfam" id="PF08386">
    <property type="entry name" value="Abhydrolase_4"/>
    <property type="match status" value="1"/>
</dbReference>
<reference evidence="7" key="1">
    <citation type="submission" date="2019-06" db="EMBL/GenBank/DDBJ databases">
        <authorList>
            <person name="Broberg M."/>
        </authorList>
    </citation>
    <scope>NUCLEOTIDE SEQUENCE [LARGE SCALE GENOMIC DNA]</scope>
</reference>
<dbReference type="InterPro" id="IPR051601">
    <property type="entry name" value="Serine_prot/Carboxylest_S33"/>
</dbReference>
<evidence type="ECO:0000313" key="7">
    <source>
        <dbReference type="Proteomes" id="UP000775872"/>
    </source>
</evidence>
<evidence type="ECO:0000313" key="6">
    <source>
        <dbReference type="EMBL" id="CAH0044677.1"/>
    </source>
</evidence>